<proteinExistence type="predicted"/>
<feature type="transmembrane region" description="Helical" evidence="1">
    <location>
        <begin position="74"/>
        <end position="95"/>
    </location>
</feature>
<dbReference type="Proteomes" id="UP000183053">
    <property type="component" value="Unassembled WGS sequence"/>
</dbReference>
<keyword evidence="1" id="KW-0812">Transmembrane</keyword>
<sequence>MSDVLVGVTAMVVPLVCVLVLGCAFVLPARLIAFGNPSRIKITRAARWGVLAVLAGAMLAELVGRFGFGYSGASASTLGVGLTAGAVTALVLPVVRGRDRRGGQRGWRSAILPVAVGTALAWGVLAVVTAEVRALNTFGTRTDDGQFTLQIPSGGAYTASNMPDVADCVLAAVLIAILAVATTYFLAHCSGPYAENQRYYAGLLSASATATIVGELASDAHRIAAEGYSMRFTAADGFPGIDGLNDSLDNLSTLSMFGGIGLLLAVVVSWSRGADGVIAPRPAVRGAGVERD</sequence>
<reference evidence="3" key="1">
    <citation type="submission" date="2016-10" db="EMBL/GenBank/DDBJ databases">
        <authorList>
            <person name="Varghese N."/>
            <person name="Submissions S."/>
        </authorList>
    </citation>
    <scope>NUCLEOTIDE SEQUENCE [LARGE SCALE GENOMIC DNA]</scope>
    <source>
        <strain evidence="3">DSM 44142</strain>
    </source>
</reference>
<feature type="transmembrane region" description="Helical" evidence="1">
    <location>
        <begin position="6"/>
        <end position="27"/>
    </location>
</feature>
<keyword evidence="3" id="KW-1185">Reference proteome</keyword>
<name>A0A1H1H9U8_9ACTN</name>
<feature type="transmembrane region" description="Helical" evidence="1">
    <location>
        <begin position="48"/>
        <end position="68"/>
    </location>
</feature>
<evidence type="ECO:0000256" key="1">
    <source>
        <dbReference type="SAM" id="Phobius"/>
    </source>
</evidence>
<dbReference type="EMBL" id="FNLF01000002">
    <property type="protein sequence ID" value="SDR21836.1"/>
    <property type="molecule type" value="Genomic_DNA"/>
</dbReference>
<protein>
    <submittedName>
        <fullName evidence="2">Uncharacterized protein</fullName>
    </submittedName>
</protein>
<accession>A0A1H1H9U8</accession>
<keyword evidence="1" id="KW-0472">Membrane</keyword>
<organism evidence="2 3">
    <name type="scientific">Tsukamurella pulmonis</name>
    <dbReference type="NCBI Taxonomy" id="47312"/>
    <lineage>
        <taxon>Bacteria</taxon>
        <taxon>Bacillati</taxon>
        <taxon>Actinomycetota</taxon>
        <taxon>Actinomycetes</taxon>
        <taxon>Mycobacteriales</taxon>
        <taxon>Tsukamurellaceae</taxon>
        <taxon>Tsukamurella</taxon>
    </lineage>
</organism>
<evidence type="ECO:0000313" key="3">
    <source>
        <dbReference type="Proteomes" id="UP000183053"/>
    </source>
</evidence>
<dbReference type="RefSeq" id="WP_068564543.1">
    <property type="nucleotide sequence ID" value="NZ_LSRH01000003.1"/>
</dbReference>
<feature type="transmembrane region" description="Helical" evidence="1">
    <location>
        <begin position="107"/>
        <end position="128"/>
    </location>
</feature>
<dbReference type="STRING" id="47312.SAMN04489765_3921"/>
<keyword evidence="1" id="KW-1133">Transmembrane helix</keyword>
<evidence type="ECO:0000313" key="2">
    <source>
        <dbReference type="EMBL" id="SDR21836.1"/>
    </source>
</evidence>
<gene>
    <name evidence="2" type="ORF">SAMN04489765_3921</name>
</gene>
<dbReference type="AlphaFoldDB" id="A0A1H1H9U8"/>
<feature type="transmembrane region" description="Helical" evidence="1">
    <location>
        <begin position="169"/>
        <end position="187"/>
    </location>
</feature>